<dbReference type="RefSeq" id="WP_130647291.1">
    <property type="nucleotide sequence ID" value="NZ_PGCL01000003.1"/>
</dbReference>
<feature type="domain" description="4Fe-4S ferredoxin-type" evidence="10">
    <location>
        <begin position="55"/>
        <end position="84"/>
    </location>
</feature>
<evidence type="ECO:0000313" key="12">
    <source>
        <dbReference type="Proteomes" id="UP000292580"/>
    </source>
</evidence>
<dbReference type="Pfam" id="PF12838">
    <property type="entry name" value="Fer4_7"/>
    <property type="match status" value="1"/>
</dbReference>
<evidence type="ECO:0000256" key="1">
    <source>
        <dbReference type="ARBA" id="ARBA00001966"/>
    </source>
</evidence>
<dbReference type="InterPro" id="IPR017896">
    <property type="entry name" value="4Fe4S_Fe-S-bd"/>
</dbReference>
<keyword evidence="11" id="KW-0670">Pyruvate</keyword>
<evidence type="ECO:0000256" key="9">
    <source>
        <dbReference type="ARBA" id="ARBA00023014"/>
    </source>
</evidence>
<evidence type="ECO:0000256" key="5">
    <source>
        <dbReference type="ARBA" id="ARBA00022723"/>
    </source>
</evidence>
<dbReference type="NCBIfam" id="TIGR02179">
    <property type="entry name" value="PorD_KorD"/>
    <property type="match status" value="1"/>
</dbReference>
<dbReference type="GO" id="GO:0051539">
    <property type="term" value="F:4 iron, 4 sulfur cluster binding"/>
    <property type="evidence" value="ECO:0007669"/>
    <property type="project" value="UniProtKB-KW"/>
</dbReference>
<evidence type="ECO:0000256" key="6">
    <source>
        <dbReference type="ARBA" id="ARBA00022737"/>
    </source>
</evidence>
<sequence length="86" mass="9507">MALNVGCAARPGRARDNKTGSWRVFKPVFKHQTCTKCGLCEIVCPEGCVKEDEDGFFIPDLDYCKGCGLCAEECPADDIEMVQEEK</sequence>
<dbReference type="OrthoDB" id="23478at2157"/>
<comment type="subunit">
    <text evidence="2">Heterotetramer of one alpha, one beta, one delta and one gamma chain.</text>
</comment>
<dbReference type="InterPro" id="IPR011898">
    <property type="entry name" value="PorD_KorD"/>
</dbReference>
<keyword evidence="3" id="KW-0813">Transport</keyword>
<reference evidence="11 12" key="1">
    <citation type="submission" date="2017-11" db="EMBL/GenBank/DDBJ databases">
        <title>Isolation and Characterization of Methanofollis Species from Methane Seep Offshore SW Taiwan.</title>
        <authorList>
            <person name="Teng N.-H."/>
            <person name="Lai M.-C."/>
            <person name="Chen S.-C."/>
        </authorList>
    </citation>
    <scope>NUCLEOTIDE SEQUENCE [LARGE SCALE GENOMIC DNA]</scope>
    <source>
        <strain evidence="11 12">FWC-SCC2</strain>
    </source>
</reference>
<dbReference type="Gene3D" id="3.30.70.20">
    <property type="match status" value="1"/>
</dbReference>
<evidence type="ECO:0000256" key="4">
    <source>
        <dbReference type="ARBA" id="ARBA00022485"/>
    </source>
</evidence>
<dbReference type="SUPFAM" id="SSF54862">
    <property type="entry name" value="4Fe-4S ferredoxins"/>
    <property type="match status" value="1"/>
</dbReference>
<dbReference type="InterPro" id="IPR017900">
    <property type="entry name" value="4Fe4S_Fe_S_CS"/>
</dbReference>
<evidence type="ECO:0000256" key="2">
    <source>
        <dbReference type="ARBA" id="ARBA00011595"/>
    </source>
</evidence>
<keyword evidence="6" id="KW-0677">Repeat</keyword>
<keyword evidence="7" id="KW-0249">Electron transport</keyword>
<dbReference type="PROSITE" id="PS51379">
    <property type="entry name" value="4FE4S_FER_2"/>
    <property type="match status" value="2"/>
</dbReference>
<comment type="cofactor">
    <cofactor evidence="1">
        <name>[4Fe-4S] cluster</name>
        <dbReference type="ChEBI" id="CHEBI:49883"/>
    </cofactor>
</comment>
<dbReference type="EMBL" id="PGCL01000003">
    <property type="protein sequence ID" value="TAJ44219.1"/>
    <property type="molecule type" value="Genomic_DNA"/>
</dbReference>
<accession>A0A483CMM1</accession>
<evidence type="ECO:0000256" key="3">
    <source>
        <dbReference type="ARBA" id="ARBA00022448"/>
    </source>
</evidence>
<protein>
    <submittedName>
        <fullName evidence="11">Pyruvate synthase</fullName>
    </submittedName>
</protein>
<keyword evidence="9" id="KW-0411">Iron-sulfur</keyword>
<organism evidence="11 12">
    <name type="scientific">Methanofollis fontis</name>
    <dbReference type="NCBI Taxonomy" id="2052832"/>
    <lineage>
        <taxon>Archaea</taxon>
        <taxon>Methanobacteriati</taxon>
        <taxon>Methanobacteriota</taxon>
        <taxon>Stenosarchaea group</taxon>
        <taxon>Methanomicrobia</taxon>
        <taxon>Methanomicrobiales</taxon>
        <taxon>Methanomicrobiaceae</taxon>
        <taxon>Methanofollis</taxon>
    </lineage>
</organism>
<gene>
    <name evidence="11" type="ORF">CUJ86_09355</name>
</gene>
<evidence type="ECO:0000313" key="11">
    <source>
        <dbReference type="EMBL" id="TAJ44219.1"/>
    </source>
</evidence>
<evidence type="ECO:0000259" key="10">
    <source>
        <dbReference type="PROSITE" id="PS51379"/>
    </source>
</evidence>
<name>A0A483CMM1_9EURY</name>
<dbReference type="GO" id="GO:0016625">
    <property type="term" value="F:oxidoreductase activity, acting on the aldehyde or oxo group of donors, iron-sulfur protein as acceptor"/>
    <property type="evidence" value="ECO:0007669"/>
    <property type="project" value="InterPro"/>
</dbReference>
<dbReference type="PANTHER" id="PTHR43724">
    <property type="entry name" value="PYRUVATE SYNTHASE SUBUNIT PORD"/>
    <property type="match status" value="1"/>
</dbReference>
<proteinExistence type="predicted"/>
<dbReference type="Proteomes" id="UP000292580">
    <property type="component" value="Unassembled WGS sequence"/>
</dbReference>
<dbReference type="GO" id="GO:0046872">
    <property type="term" value="F:metal ion binding"/>
    <property type="evidence" value="ECO:0007669"/>
    <property type="project" value="UniProtKB-KW"/>
</dbReference>
<dbReference type="AlphaFoldDB" id="A0A483CMM1"/>
<dbReference type="PANTHER" id="PTHR43724:SF1">
    <property type="entry name" value="PYRUVATE SYNTHASE SUBUNIT PORD"/>
    <property type="match status" value="1"/>
</dbReference>
<keyword evidence="4" id="KW-0004">4Fe-4S</keyword>
<evidence type="ECO:0000256" key="8">
    <source>
        <dbReference type="ARBA" id="ARBA00023004"/>
    </source>
</evidence>
<keyword evidence="8" id="KW-0408">Iron</keyword>
<keyword evidence="12" id="KW-1185">Reference proteome</keyword>
<evidence type="ECO:0000256" key="7">
    <source>
        <dbReference type="ARBA" id="ARBA00022982"/>
    </source>
</evidence>
<dbReference type="PROSITE" id="PS00198">
    <property type="entry name" value="4FE4S_FER_1"/>
    <property type="match status" value="1"/>
</dbReference>
<comment type="caution">
    <text evidence="11">The sequence shown here is derived from an EMBL/GenBank/DDBJ whole genome shotgun (WGS) entry which is preliminary data.</text>
</comment>
<keyword evidence="5" id="KW-0479">Metal-binding</keyword>
<feature type="domain" description="4Fe-4S ferredoxin-type" evidence="10">
    <location>
        <begin position="25"/>
        <end position="54"/>
    </location>
</feature>